<dbReference type="InterPro" id="IPR009080">
    <property type="entry name" value="tRNAsynth_Ia_anticodon-bd"/>
</dbReference>
<dbReference type="SUPFAM" id="SSF53474">
    <property type="entry name" value="alpha/beta-Hydrolases"/>
    <property type="match status" value="1"/>
</dbReference>
<name>A0A1F5PEL0_9BACT</name>
<dbReference type="GO" id="GO:0005829">
    <property type="term" value="C:cytosol"/>
    <property type="evidence" value="ECO:0007669"/>
    <property type="project" value="TreeGrafter"/>
</dbReference>
<dbReference type="PROSITE" id="PS00178">
    <property type="entry name" value="AA_TRNA_LIGASE_I"/>
    <property type="match status" value="1"/>
</dbReference>
<comment type="subcellular location">
    <subcellularLocation>
        <location evidence="9">Cytoplasm</location>
    </subcellularLocation>
</comment>
<evidence type="ECO:0000259" key="13">
    <source>
        <dbReference type="Pfam" id="PF13603"/>
    </source>
</evidence>
<keyword evidence="6 9" id="KW-0648">Protein biosynthesis</keyword>
<evidence type="ECO:0000259" key="12">
    <source>
        <dbReference type="Pfam" id="PF08264"/>
    </source>
</evidence>
<reference evidence="14 15" key="1">
    <citation type="journal article" date="2016" name="Nat. Commun.">
        <title>Thousands of microbial genomes shed light on interconnected biogeochemical processes in an aquifer system.</title>
        <authorList>
            <person name="Anantharaman K."/>
            <person name="Brown C.T."/>
            <person name="Hug L.A."/>
            <person name="Sharon I."/>
            <person name="Castelle C.J."/>
            <person name="Probst A.J."/>
            <person name="Thomas B.C."/>
            <person name="Singh A."/>
            <person name="Wilkins M.J."/>
            <person name="Karaoz U."/>
            <person name="Brodie E.L."/>
            <person name="Williams K.H."/>
            <person name="Hubbard S.S."/>
            <person name="Banfield J.F."/>
        </authorList>
    </citation>
    <scope>NUCLEOTIDE SEQUENCE [LARGE SCALE GENOMIC DNA]</scope>
</reference>
<dbReference type="GO" id="GO:0005524">
    <property type="term" value="F:ATP binding"/>
    <property type="evidence" value="ECO:0007669"/>
    <property type="project" value="UniProtKB-UniRule"/>
</dbReference>
<keyword evidence="7 9" id="KW-0030">Aminoacyl-tRNA synthetase</keyword>
<evidence type="ECO:0000256" key="1">
    <source>
        <dbReference type="ARBA" id="ARBA00005594"/>
    </source>
</evidence>
<feature type="domain" description="Aminoacyl-tRNA synthetase class Ia" evidence="11">
    <location>
        <begin position="617"/>
        <end position="810"/>
    </location>
</feature>
<evidence type="ECO:0000256" key="3">
    <source>
        <dbReference type="ARBA" id="ARBA00022598"/>
    </source>
</evidence>
<dbReference type="InterPro" id="IPR002302">
    <property type="entry name" value="Leu-tRNA-ligase"/>
</dbReference>
<evidence type="ECO:0000256" key="8">
    <source>
        <dbReference type="ARBA" id="ARBA00047469"/>
    </source>
</evidence>
<dbReference type="InterPro" id="IPR010662">
    <property type="entry name" value="RBBP9/YdeN"/>
</dbReference>
<dbReference type="EMBL" id="MFEO01000034">
    <property type="protein sequence ID" value="OGE88338.1"/>
    <property type="molecule type" value="Genomic_DNA"/>
</dbReference>
<dbReference type="Proteomes" id="UP000178377">
    <property type="component" value="Unassembled WGS sequence"/>
</dbReference>
<sequence>MKRYNHRQVEKKWQKFWAAKKFFSARDFDARKKQYVLFEFPYPSGAGLHVGHLRPYVATDILARWKRMEGANVLYPIGWDAFGLPTENYAIKNKIHPRIATDRNIKTFRRQLKATGLSLDWNREVDTTDPEYYKWTQWIFLKLFEAGLAYRAEIPINWCPFEKTGLANEEVVNGRHERCGTPVEKKLMKQWVIKITKYADRLIEDLELVDYPERVKTQQINWIGKSEGADIVFPIVDTQIKRFVLLHGRQGSPQDIFFPWLAQKLLDRGYKVEIPELPNPDKPNDLEQAEHVRKHCRLDAQTVILGHSFGGVVALRLLERGAKAHSVVLAATPISGRFNDNTKRPTVTEAVKRGFDFEKVRKSADRFIVLMDETDSIIPASDGEKLAQALGAEYRFIPGKSPHFTGSQEPGIYEAVLPSLRVFTTRADTIFGATHLVVAPEHPIVGWYLSHHHAVSGVWNIKEVSEYVVVAKKKTDITRLAEEKEKTGIELKRFSVSHPLSGRKLPVWVADYVMMGYGSGAIMAVPAHDERDFAFAKKYKIPFLPVIKPTSVDARDDRPEPSAVGRADIDLVASCWTGEGMLINSEKYNGLPSERARQNITWDLEKIGLGSKSVSYKLRDWVFSRQHYWGEPIPIIHCPDCGEVPVPEKDLPVLLPNVKRYEPTDTGESPLAAIAKFVNVKCPRCRGPAKRETDTMPNWAGSNWYFIRYADPKNKKDFASRKKIDYWLPVDLYIGGMEHTTLHLLYSRFIYKFLYDQGLLAGSEPYSKRRSNGVILAEDGRKMSKSYGNVVNPDDIIGEFGADTMRMYEMFLAPFDQMVPWDSRGVKGVRRFLDRVWIDINVMIKEKKWRRAQKTSSRQMSQAIRKITNDLGDLKFNTAISSLMIAFNGEGGRPDWRPKLNTEEKWEPVGGAESFDLAATEAFLKLLSPFAPHITEELWALLGHKESIQLERWPEYNESLLAKDTFKIPIQVNGKVRDVLEFAATAEQHEIETQALNSPKVEAHLKGKTIVRTIFVAGKMINFVVR</sequence>
<dbReference type="GO" id="GO:0004823">
    <property type="term" value="F:leucine-tRNA ligase activity"/>
    <property type="evidence" value="ECO:0007669"/>
    <property type="project" value="UniProtKB-UniRule"/>
</dbReference>
<evidence type="ECO:0000256" key="5">
    <source>
        <dbReference type="ARBA" id="ARBA00022840"/>
    </source>
</evidence>
<dbReference type="FunFam" id="3.40.50.620:FF:000077">
    <property type="entry name" value="Leucine--tRNA ligase"/>
    <property type="match status" value="1"/>
</dbReference>
<comment type="caution">
    <text evidence="9">Lacks conserved residue(s) required for the propagation of feature annotation.</text>
</comment>
<dbReference type="Pfam" id="PF13603">
    <property type="entry name" value="tRNA-synt_1_2"/>
    <property type="match status" value="1"/>
</dbReference>
<keyword evidence="5 9" id="KW-0067">ATP-binding</keyword>
<dbReference type="InterPro" id="IPR029058">
    <property type="entry name" value="AB_hydrolase_fold"/>
</dbReference>
<evidence type="ECO:0000256" key="2">
    <source>
        <dbReference type="ARBA" id="ARBA00022490"/>
    </source>
</evidence>
<feature type="domain" description="Leucyl-tRNA synthetase editing" evidence="13">
    <location>
        <begin position="419"/>
        <end position="603"/>
    </location>
</feature>
<dbReference type="FunFam" id="1.10.730.10:FF:000002">
    <property type="entry name" value="Leucine--tRNA ligase"/>
    <property type="match status" value="1"/>
</dbReference>
<feature type="short sequence motif" description="'KMSKS' region" evidence="9">
    <location>
        <begin position="782"/>
        <end position="786"/>
    </location>
</feature>
<dbReference type="Pfam" id="PF00133">
    <property type="entry name" value="tRNA-synt_1"/>
    <property type="match status" value="2"/>
</dbReference>
<evidence type="ECO:0000313" key="15">
    <source>
        <dbReference type="Proteomes" id="UP000178377"/>
    </source>
</evidence>
<dbReference type="EC" id="6.1.1.4" evidence="9"/>
<keyword evidence="3 9" id="KW-0436">Ligase</keyword>
<keyword evidence="4 9" id="KW-0547">Nucleotide-binding</keyword>
<evidence type="ECO:0000256" key="4">
    <source>
        <dbReference type="ARBA" id="ARBA00022741"/>
    </source>
</evidence>
<dbReference type="SUPFAM" id="SSF50677">
    <property type="entry name" value="ValRS/IleRS/LeuRS editing domain"/>
    <property type="match status" value="1"/>
</dbReference>
<dbReference type="AlphaFoldDB" id="A0A1F5PEL0"/>
<dbReference type="InterPro" id="IPR009008">
    <property type="entry name" value="Val/Leu/Ile-tRNA-synth_edit"/>
</dbReference>
<dbReference type="GO" id="GO:0006429">
    <property type="term" value="P:leucyl-tRNA aminoacylation"/>
    <property type="evidence" value="ECO:0007669"/>
    <property type="project" value="UniProtKB-UniRule"/>
</dbReference>
<evidence type="ECO:0000256" key="7">
    <source>
        <dbReference type="ARBA" id="ARBA00023146"/>
    </source>
</evidence>
<dbReference type="Gene3D" id="3.40.50.1820">
    <property type="entry name" value="alpha/beta hydrolase"/>
    <property type="match status" value="1"/>
</dbReference>
<dbReference type="HAMAP" id="MF_00049_B">
    <property type="entry name" value="Leu_tRNA_synth_B"/>
    <property type="match status" value="1"/>
</dbReference>
<dbReference type="InterPro" id="IPR025709">
    <property type="entry name" value="Leu_tRNA-synth_edit"/>
</dbReference>
<feature type="domain" description="Aminoacyl-tRNA synthetase class Ia" evidence="11">
    <location>
        <begin position="12"/>
        <end position="223"/>
    </location>
</feature>
<dbReference type="CDD" id="cd00812">
    <property type="entry name" value="LeuRS_core"/>
    <property type="match status" value="1"/>
</dbReference>
<comment type="caution">
    <text evidence="14">The sequence shown here is derived from an EMBL/GenBank/DDBJ whole genome shotgun (WGS) entry which is preliminary data.</text>
</comment>
<dbReference type="Pfam" id="PF06821">
    <property type="entry name" value="Ser_hydrolase"/>
    <property type="match status" value="1"/>
</dbReference>
<protein>
    <recommendedName>
        <fullName evidence="9">Leucine--tRNA ligase</fullName>
        <ecNumber evidence="9">6.1.1.4</ecNumber>
    </recommendedName>
    <alternativeName>
        <fullName evidence="9">Leucyl-tRNA synthetase</fullName>
        <shortName evidence="9">LeuRS</shortName>
    </alternativeName>
</protein>
<dbReference type="InterPro" id="IPR013155">
    <property type="entry name" value="M/V/L/I-tRNA-synth_anticd-bd"/>
</dbReference>
<dbReference type="InterPro" id="IPR002300">
    <property type="entry name" value="aa-tRNA-synth_Ia"/>
</dbReference>
<feature type="domain" description="Methionyl/Valyl/Leucyl/Isoleucyl-tRNA synthetase anticodon-binding" evidence="12">
    <location>
        <begin position="858"/>
        <end position="987"/>
    </location>
</feature>
<dbReference type="PANTHER" id="PTHR43740:SF2">
    <property type="entry name" value="LEUCINE--TRNA LIGASE, MITOCHONDRIAL"/>
    <property type="match status" value="1"/>
</dbReference>
<keyword evidence="2 9" id="KW-0963">Cytoplasm</keyword>
<accession>A0A1F5PEL0</accession>
<dbReference type="PRINTS" id="PR00985">
    <property type="entry name" value="TRNASYNTHLEU"/>
</dbReference>
<gene>
    <name evidence="9" type="primary">leuS</name>
    <name evidence="14" type="ORF">A2722_03850</name>
</gene>
<dbReference type="Gene3D" id="1.10.730.10">
    <property type="entry name" value="Isoleucyl-tRNA Synthetase, Domain 1"/>
    <property type="match status" value="1"/>
</dbReference>
<comment type="similarity">
    <text evidence="1 9 10">Belongs to the class-I aminoacyl-tRNA synthetase family.</text>
</comment>
<dbReference type="Gene3D" id="3.40.50.620">
    <property type="entry name" value="HUPs"/>
    <property type="match status" value="2"/>
</dbReference>
<dbReference type="SUPFAM" id="SSF47323">
    <property type="entry name" value="Anticodon-binding domain of a subclass of class I aminoacyl-tRNA synthetases"/>
    <property type="match status" value="1"/>
</dbReference>
<comment type="catalytic activity">
    <reaction evidence="8 9">
        <text>tRNA(Leu) + L-leucine + ATP = L-leucyl-tRNA(Leu) + AMP + diphosphate</text>
        <dbReference type="Rhea" id="RHEA:11688"/>
        <dbReference type="Rhea" id="RHEA-COMP:9613"/>
        <dbReference type="Rhea" id="RHEA-COMP:9622"/>
        <dbReference type="ChEBI" id="CHEBI:30616"/>
        <dbReference type="ChEBI" id="CHEBI:33019"/>
        <dbReference type="ChEBI" id="CHEBI:57427"/>
        <dbReference type="ChEBI" id="CHEBI:78442"/>
        <dbReference type="ChEBI" id="CHEBI:78494"/>
        <dbReference type="ChEBI" id="CHEBI:456215"/>
        <dbReference type="EC" id="6.1.1.4"/>
    </reaction>
</comment>
<proteinExistence type="inferred from homology"/>
<feature type="binding site" evidence="9">
    <location>
        <position position="785"/>
    </location>
    <ligand>
        <name>ATP</name>
        <dbReference type="ChEBI" id="CHEBI:30616"/>
    </ligand>
</feature>
<dbReference type="SUPFAM" id="SSF52374">
    <property type="entry name" value="Nucleotidylyl transferase"/>
    <property type="match status" value="1"/>
</dbReference>
<dbReference type="GO" id="GO:0002161">
    <property type="term" value="F:aminoacyl-tRNA deacylase activity"/>
    <property type="evidence" value="ECO:0007669"/>
    <property type="project" value="InterPro"/>
</dbReference>
<dbReference type="CDD" id="cd07958">
    <property type="entry name" value="Anticodon_Ia_Leu_BEm"/>
    <property type="match status" value="1"/>
</dbReference>
<organism evidence="14 15">
    <name type="scientific">Candidatus Doudnabacteria bacterium RIFCSPHIGHO2_01_FULL_50_11</name>
    <dbReference type="NCBI Taxonomy" id="1817828"/>
    <lineage>
        <taxon>Bacteria</taxon>
        <taxon>Candidatus Doudnaibacteriota</taxon>
    </lineage>
</organism>
<dbReference type="InterPro" id="IPR014729">
    <property type="entry name" value="Rossmann-like_a/b/a_fold"/>
</dbReference>
<dbReference type="PANTHER" id="PTHR43740">
    <property type="entry name" value="LEUCYL-TRNA SYNTHETASE"/>
    <property type="match status" value="1"/>
</dbReference>
<dbReference type="NCBIfam" id="TIGR00396">
    <property type="entry name" value="leuS_bact"/>
    <property type="match status" value="1"/>
</dbReference>
<evidence type="ECO:0000256" key="6">
    <source>
        <dbReference type="ARBA" id="ARBA00022917"/>
    </source>
</evidence>
<dbReference type="STRING" id="1817828.A2722_03850"/>
<dbReference type="FunFam" id="3.40.50.620:FF:000056">
    <property type="entry name" value="Leucine--tRNA ligase"/>
    <property type="match status" value="1"/>
</dbReference>
<evidence type="ECO:0000313" key="14">
    <source>
        <dbReference type="EMBL" id="OGE88338.1"/>
    </source>
</evidence>
<evidence type="ECO:0000259" key="11">
    <source>
        <dbReference type="Pfam" id="PF00133"/>
    </source>
</evidence>
<dbReference type="Gene3D" id="3.10.20.590">
    <property type="match status" value="1"/>
</dbReference>
<dbReference type="Pfam" id="PF08264">
    <property type="entry name" value="Anticodon_1"/>
    <property type="match status" value="1"/>
</dbReference>
<evidence type="ECO:0000256" key="10">
    <source>
        <dbReference type="RuleBase" id="RU363035"/>
    </source>
</evidence>
<dbReference type="InterPro" id="IPR001412">
    <property type="entry name" value="aa-tRNA-synth_I_CS"/>
</dbReference>
<evidence type="ECO:0000256" key="9">
    <source>
        <dbReference type="HAMAP-Rule" id="MF_00049"/>
    </source>
</evidence>